<evidence type="ECO:0000313" key="3">
    <source>
        <dbReference type="Proteomes" id="UP000070133"/>
    </source>
</evidence>
<sequence length="230" mass="25839">MADTTIDNMRGSRPHATTEPILKVDFSWKKFKTRISDAATDEQVYTVDCHLKKPYLEYKYADSGERFGVGNIHTFKINADAEVNGQAIQIRANKRWITEYTHLSHAYPSATGEPVTLKWKTSWSLKNWNFICLGPDQEAVAIFSSNIWAVTKVGKFEFMGSPSKALKEEILVTGFTLFYCMLYRANSLPAFFGAFFASTGPVKEGDPPSKQQQETELQSMSVSADKPKVA</sequence>
<accession>A0A139HHP6</accession>
<dbReference type="Proteomes" id="UP000070133">
    <property type="component" value="Unassembled WGS sequence"/>
</dbReference>
<feature type="compositionally biased region" description="Polar residues" evidence="1">
    <location>
        <begin position="209"/>
        <end position="222"/>
    </location>
</feature>
<reference evidence="2 3" key="1">
    <citation type="submission" date="2015-07" db="EMBL/GenBank/DDBJ databases">
        <title>Comparative genomics of the Sigatoka disease complex on banana suggests a link between parallel evolutionary changes in Pseudocercospora fijiensis and Pseudocercospora eumusae and increased virulence on the banana host.</title>
        <authorList>
            <person name="Chang T.-C."/>
            <person name="Salvucci A."/>
            <person name="Crous P.W."/>
            <person name="Stergiopoulos I."/>
        </authorList>
    </citation>
    <scope>NUCLEOTIDE SEQUENCE [LARGE SCALE GENOMIC DNA]</scope>
    <source>
        <strain evidence="2 3">CBS 114824</strain>
    </source>
</reference>
<feature type="region of interest" description="Disordered" evidence="1">
    <location>
        <begin position="201"/>
        <end position="230"/>
    </location>
</feature>
<proteinExistence type="predicted"/>
<protein>
    <submittedName>
        <fullName evidence="2">Uncharacterized protein</fullName>
    </submittedName>
</protein>
<evidence type="ECO:0000256" key="1">
    <source>
        <dbReference type="SAM" id="MobiDB-lite"/>
    </source>
</evidence>
<dbReference type="AlphaFoldDB" id="A0A139HHP6"/>
<organism evidence="2 3">
    <name type="scientific">Pseudocercospora eumusae</name>
    <dbReference type="NCBI Taxonomy" id="321146"/>
    <lineage>
        <taxon>Eukaryota</taxon>
        <taxon>Fungi</taxon>
        <taxon>Dikarya</taxon>
        <taxon>Ascomycota</taxon>
        <taxon>Pezizomycotina</taxon>
        <taxon>Dothideomycetes</taxon>
        <taxon>Dothideomycetidae</taxon>
        <taxon>Mycosphaerellales</taxon>
        <taxon>Mycosphaerellaceae</taxon>
        <taxon>Pseudocercospora</taxon>
    </lineage>
</organism>
<evidence type="ECO:0000313" key="2">
    <source>
        <dbReference type="EMBL" id="KXT01922.1"/>
    </source>
</evidence>
<comment type="caution">
    <text evidence="2">The sequence shown here is derived from an EMBL/GenBank/DDBJ whole genome shotgun (WGS) entry which is preliminary data.</text>
</comment>
<dbReference type="OrthoDB" id="4725912at2759"/>
<name>A0A139HHP6_9PEZI</name>
<dbReference type="EMBL" id="LFZN01000048">
    <property type="protein sequence ID" value="KXT01922.1"/>
    <property type="molecule type" value="Genomic_DNA"/>
</dbReference>
<gene>
    <name evidence="2" type="ORF">AC578_2552</name>
</gene>
<keyword evidence="3" id="KW-1185">Reference proteome</keyword>